<dbReference type="AlphaFoldDB" id="A0A922N070"/>
<dbReference type="PANTHER" id="PTHR46532">
    <property type="entry name" value="MALE FERTILITY FACTOR KL5"/>
    <property type="match status" value="1"/>
</dbReference>
<organism evidence="3 4">
    <name type="scientific">Spodoptera exigua</name>
    <name type="common">Beet armyworm</name>
    <name type="synonym">Noctua fulgens</name>
    <dbReference type="NCBI Taxonomy" id="7107"/>
    <lineage>
        <taxon>Eukaryota</taxon>
        <taxon>Metazoa</taxon>
        <taxon>Ecdysozoa</taxon>
        <taxon>Arthropoda</taxon>
        <taxon>Hexapoda</taxon>
        <taxon>Insecta</taxon>
        <taxon>Pterygota</taxon>
        <taxon>Neoptera</taxon>
        <taxon>Endopterygota</taxon>
        <taxon>Lepidoptera</taxon>
        <taxon>Glossata</taxon>
        <taxon>Ditrysia</taxon>
        <taxon>Noctuoidea</taxon>
        <taxon>Noctuidae</taxon>
        <taxon>Amphipyrinae</taxon>
        <taxon>Spodoptera</taxon>
    </lineage>
</organism>
<protein>
    <recommendedName>
        <fullName evidence="5">Cytoplasmic dynein 2 heavy chain 1</fullName>
    </recommendedName>
</protein>
<dbReference type="Gene3D" id="1.10.287.2620">
    <property type="match status" value="1"/>
</dbReference>
<dbReference type="InterPro" id="IPR013602">
    <property type="entry name" value="Dynein_heavy_linker"/>
</dbReference>
<evidence type="ECO:0000259" key="2">
    <source>
        <dbReference type="Pfam" id="PF08393"/>
    </source>
</evidence>
<dbReference type="InterPro" id="IPR026983">
    <property type="entry name" value="DHC"/>
</dbReference>
<feature type="domain" description="Dynein heavy chain tail" evidence="1">
    <location>
        <begin position="92"/>
        <end position="571"/>
    </location>
</feature>
<dbReference type="GO" id="GO:0045505">
    <property type="term" value="F:dynein intermediate chain binding"/>
    <property type="evidence" value="ECO:0007669"/>
    <property type="project" value="InterPro"/>
</dbReference>
<dbReference type="GO" id="GO:0007018">
    <property type="term" value="P:microtubule-based movement"/>
    <property type="evidence" value="ECO:0007669"/>
    <property type="project" value="InterPro"/>
</dbReference>
<dbReference type="InterPro" id="IPR013594">
    <property type="entry name" value="Dynein_heavy_tail"/>
</dbReference>
<evidence type="ECO:0000313" key="3">
    <source>
        <dbReference type="EMBL" id="KAH9646034.1"/>
    </source>
</evidence>
<feature type="domain" description="Dynein heavy chain linker" evidence="2">
    <location>
        <begin position="915"/>
        <end position="1124"/>
    </location>
</feature>
<dbReference type="GO" id="GO:0051959">
    <property type="term" value="F:dynein light intermediate chain binding"/>
    <property type="evidence" value="ECO:0007669"/>
    <property type="project" value="InterPro"/>
</dbReference>
<proteinExistence type="predicted"/>
<comment type="caution">
    <text evidence="3">The sequence shown here is derived from an EMBL/GenBank/DDBJ whole genome shotgun (WGS) entry which is preliminary data.</text>
</comment>
<dbReference type="GO" id="GO:0005858">
    <property type="term" value="C:axonemal dynein complex"/>
    <property type="evidence" value="ECO:0007669"/>
    <property type="project" value="TreeGrafter"/>
</dbReference>
<evidence type="ECO:0000313" key="4">
    <source>
        <dbReference type="Proteomes" id="UP000814243"/>
    </source>
</evidence>
<name>A0A922N070_SPOEX</name>
<dbReference type="Pfam" id="PF08393">
    <property type="entry name" value="DHC_N2"/>
    <property type="match status" value="1"/>
</dbReference>
<dbReference type="Pfam" id="PF08385">
    <property type="entry name" value="DHC_N1"/>
    <property type="match status" value="1"/>
</dbReference>
<gene>
    <name evidence="3" type="ORF">HF086_017563</name>
</gene>
<evidence type="ECO:0008006" key="5">
    <source>
        <dbReference type="Google" id="ProtNLM"/>
    </source>
</evidence>
<dbReference type="PANTHER" id="PTHR46532:SF15">
    <property type="entry name" value="CYTOPLASMIC DYNEIN 2 HEAVY CHAIN 1"/>
    <property type="match status" value="1"/>
</dbReference>
<dbReference type="Proteomes" id="UP000814243">
    <property type="component" value="Unassembled WGS sequence"/>
</dbReference>
<evidence type="ECO:0000259" key="1">
    <source>
        <dbReference type="Pfam" id="PF08385"/>
    </source>
</evidence>
<sequence>MLPIREFIFNIIEHFYNKTDLKLNETSEDALSDFINTPQILLIQAYIKQDVICLQTRIKDDKNKSIVFYKISAQELLNDDAVNNINILTLSNNTAQTLYQIWRQIYTPLLAEKRDASKKEKEAASNFCELFEDIIEEIRTINSSPMEEIRESAENIGGILDDIWRITTSPYSQDRMVHIFDIIGHELCSIIQKSVCINDLWKVHNGSKDSEILNLLSDSFKVVQTWNSACESLTETYWPNYALHAWNGKPYVPPFCLNFQTRIKEIHDIRSTHSQLNKLLTSSERSELQTHQLFTPFETVNIWMYNGPNPGWETAVSKFSTSLRPAETKVAEKLKPRLHNMSTKQMLYEFMRYSALIERPLVKHALNNELEIFVSSLISMLKSIQTQLDAEEVDVKMFQPPEMSTIVLQIQWAKLTEAKVKEIQICAEKYLKEFEGSSELHSLATKLLKDLKNMYTQLHEEWCRDLQAQAKNGSLQISTDKPVVEFSGSSRLMVVNFNPGLVRMELEARALAAMRLPPPPAAAALDSLSTALAHARPLQQVASFHNTLGERMIPSTRPMMLQAALDLSNLVQDQKANTYLTGQHVAIRNIVQKLIDTELLAKQSEWKKGVKDMRDIIDTNTELWRSHWDWQLYKALELQYIKTLLSLHKHFPHVKVDLVLRGYAVRVQPSMEELRVQHYHQLRRLVAMPAHFVGVQTNITDKQTIFAAIVENEDEKIEWITVGTTTLRREFEAQARSLWACLMSSLVASCRSDAAKVDAFVASAAVMLENQALPKNAKELAEMSATQQALQQQMPEMESTIEALKRKSHMLRTWGGDTSVDGTMKEWRKIHELLLSQQKMFEHQAEIVKSSLSGDWDNLNSSVEAWTSRWSQAKPRLDDTHGADYVEMLDRCRSVFEAHANLNKKECEKFQMKVELSDTWNQAEKLMAEYVTLWTPLKEYNEEEFSLKWKSRLEPFTIVTLFIQQELEKYSDLAPLLKYLRGTDFTDRHWHEVYSLLEMEFKKPDTLQVRDLLGAAMNIKKHIKYLQKICSAASSESAIRNALNELEIWFAGARFNITYYNDKAKRPTPIVKDFKEILSKIEEQQWVVSSLSGGASGSDACSTWEARLRAARALLRATHHAQRSTLLWAAKTRQG</sequence>
<accession>A0A922N070</accession>
<dbReference type="EMBL" id="JACEFF010000002">
    <property type="protein sequence ID" value="KAH9646034.1"/>
    <property type="molecule type" value="Genomic_DNA"/>
</dbReference>
<reference evidence="3" key="1">
    <citation type="journal article" date="2021" name="G3 (Bethesda)">
        <title>Genome and transcriptome analysis of the beet armyworm Spodoptera exigua reveals targets for pest control. .</title>
        <authorList>
            <person name="Simon S."/>
            <person name="Breeschoten T."/>
            <person name="Jansen H.J."/>
            <person name="Dirks R.P."/>
            <person name="Schranz M.E."/>
            <person name="Ros V.I.D."/>
        </authorList>
    </citation>
    <scope>NUCLEOTIDE SEQUENCE</scope>
    <source>
        <strain evidence="3">TB_SE_WUR_2020</strain>
    </source>
</reference>